<sequence>MNPTTRTGLHKYCKPCHAGRRLRHRYGIEVSDYDALLEEQGGACAICHLPPADGRPLVVDHCHTSLEVRGLLCSQCNAAIGLLMDSPSVIDSAAAYVRHHAAA</sequence>
<evidence type="ECO:0000313" key="2">
    <source>
        <dbReference type="Proteomes" id="UP000603463"/>
    </source>
</evidence>
<protein>
    <recommendedName>
        <fullName evidence="3">Recombination endonuclease VII</fullName>
    </recommendedName>
</protein>
<accession>A0A9Q4ZIN5</accession>
<dbReference type="Proteomes" id="UP000603463">
    <property type="component" value="Unassembled WGS sequence"/>
</dbReference>
<organism evidence="1 2">
    <name type="scientific">Rhodococcus hoagii</name>
    <name type="common">Corynebacterium equii</name>
    <dbReference type="NCBI Taxonomy" id="43767"/>
    <lineage>
        <taxon>Bacteria</taxon>
        <taxon>Bacillati</taxon>
        <taxon>Actinomycetota</taxon>
        <taxon>Actinomycetes</taxon>
        <taxon>Mycobacteriales</taxon>
        <taxon>Nocardiaceae</taxon>
        <taxon>Prescottella</taxon>
    </lineage>
</organism>
<name>A0A9Q4ZIN5_RHOHA</name>
<evidence type="ECO:0008006" key="3">
    <source>
        <dbReference type="Google" id="ProtNLM"/>
    </source>
</evidence>
<comment type="caution">
    <text evidence="1">The sequence shown here is derived from an EMBL/GenBank/DDBJ whole genome shotgun (WGS) entry which is preliminary data.</text>
</comment>
<gene>
    <name evidence="1" type="ORF">GS882_03285</name>
</gene>
<proteinExistence type="predicted"/>
<dbReference type="InterPro" id="IPR044925">
    <property type="entry name" value="His-Me_finger_sf"/>
</dbReference>
<dbReference type="EMBL" id="WVBC01000002">
    <property type="protein sequence ID" value="NKT77245.1"/>
    <property type="molecule type" value="Genomic_DNA"/>
</dbReference>
<reference evidence="1" key="1">
    <citation type="journal article" date="2020" name="Environ. Microbiol.">
        <title>The novel and transferable erm(51) gene confers Macrolides, Lincosamides, and Streptogramins B (MLSB) resistance to clonal Rhodococcus equi in the environment.</title>
        <authorList>
            <person name="Huber L."/>
            <person name="Giguere S."/>
            <person name="Slovis N.M."/>
            <person name="Alvarez-Narvaez S."/>
            <person name="Hart K.A."/>
            <person name="Greiter M."/>
            <person name="Morris E.R.A."/>
            <person name="Cohen N.D."/>
        </authorList>
    </citation>
    <scope>NUCLEOTIDE SEQUENCE</scope>
    <source>
        <strain evidence="1">Lh_116_1</strain>
    </source>
</reference>
<dbReference type="Gene3D" id="3.40.1800.10">
    <property type="entry name" value="His-Me finger endonucleases"/>
    <property type="match status" value="1"/>
</dbReference>
<dbReference type="Pfam" id="PF02945">
    <property type="entry name" value="Endonuclease_7"/>
    <property type="match status" value="1"/>
</dbReference>
<dbReference type="InterPro" id="IPR038563">
    <property type="entry name" value="Endonuclease_7_sf"/>
</dbReference>
<dbReference type="SUPFAM" id="SSF54060">
    <property type="entry name" value="His-Me finger endonucleases"/>
    <property type="match status" value="1"/>
</dbReference>
<dbReference type="AlphaFoldDB" id="A0A9Q4ZIN5"/>
<evidence type="ECO:0000313" key="1">
    <source>
        <dbReference type="EMBL" id="NKT77245.1"/>
    </source>
</evidence>
<dbReference type="InterPro" id="IPR004211">
    <property type="entry name" value="Endonuclease_7"/>
</dbReference>